<keyword evidence="1" id="KW-0812">Transmembrane</keyword>
<organism evidence="2 3">
    <name type="scientific">Rhizophagus clarus</name>
    <dbReference type="NCBI Taxonomy" id="94130"/>
    <lineage>
        <taxon>Eukaryota</taxon>
        <taxon>Fungi</taxon>
        <taxon>Fungi incertae sedis</taxon>
        <taxon>Mucoromycota</taxon>
        <taxon>Glomeromycotina</taxon>
        <taxon>Glomeromycetes</taxon>
        <taxon>Glomerales</taxon>
        <taxon>Glomeraceae</taxon>
        <taxon>Rhizophagus</taxon>
    </lineage>
</organism>
<dbReference type="EMBL" id="BLAL01000357">
    <property type="protein sequence ID" value="GET04882.1"/>
    <property type="molecule type" value="Genomic_DNA"/>
</dbReference>
<gene>
    <name evidence="2" type="ORF">RCL2_003117400</name>
</gene>
<reference evidence="2" key="1">
    <citation type="submission" date="2019-10" db="EMBL/GenBank/DDBJ databases">
        <title>Conservation and host-specific expression of non-tandemly repeated heterogenous ribosome RNA gene in arbuscular mycorrhizal fungi.</title>
        <authorList>
            <person name="Maeda T."/>
            <person name="Kobayashi Y."/>
            <person name="Nakagawa T."/>
            <person name="Ezawa T."/>
            <person name="Yamaguchi K."/>
            <person name="Bino T."/>
            <person name="Nishimoto Y."/>
            <person name="Shigenobu S."/>
            <person name="Kawaguchi M."/>
        </authorList>
    </citation>
    <scope>NUCLEOTIDE SEQUENCE</scope>
    <source>
        <strain evidence="2">HR1</strain>
    </source>
</reference>
<accession>A0A8H3MJ89</accession>
<sequence length="69" mass="8296">MKIWDIFTLDINMNYRKNCLELLLIHSCFIYSVLVLSYNIWMLTSRISDLYQLLDLGLSHSVHDQRYPD</sequence>
<comment type="caution">
    <text evidence="2">The sequence shown here is derived from an EMBL/GenBank/DDBJ whole genome shotgun (WGS) entry which is preliminary data.</text>
</comment>
<proteinExistence type="predicted"/>
<keyword evidence="1" id="KW-1133">Transmembrane helix</keyword>
<feature type="transmembrane region" description="Helical" evidence="1">
    <location>
        <begin position="20"/>
        <end position="41"/>
    </location>
</feature>
<keyword evidence="1" id="KW-0472">Membrane</keyword>
<dbReference type="Proteomes" id="UP000615446">
    <property type="component" value="Unassembled WGS sequence"/>
</dbReference>
<dbReference type="AlphaFoldDB" id="A0A8H3MJ89"/>
<evidence type="ECO:0000256" key="1">
    <source>
        <dbReference type="SAM" id="Phobius"/>
    </source>
</evidence>
<protein>
    <submittedName>
        <fullName evidence="2">Uncharacterized protein</fullName>
    </submittedName>
</protein>
<evidence type="ECO:0000313" key="3">
    <source>
        <dbReference type="Proteomes" id="UP000615446"/>
    </source>
</evidence>
<name>A0A8H3MJ89_9GLOM</name>
<evidence type="ECO:0000313" key="2">
    <source>
        <dbReference type="EMBL" id="GET04882.1"/>
    </source>
</evidence>